<protein>
    <submittedName>
        <fullName evidence="4">Similar to Linear gramicidin synthase subunit D acc. no. Q70LM4</fullName>
    </submittedName>
</protein>
<dbReference type="OMA" id="IWFFPEG"/>
<dbReference type="SMART" id="SM00823">
    <property type="entry name" value="PKS_PP"/>
    <property type="match status" value="1"/>
</dbReference>
<sequence>MERTNPNLQAHFFVATLGLAEKINAKQPHGIKTIIDLIRCRAALSPLEPAVAMAQPDPGKPIVYTYTELLRAVSAWCERLSGYLPPAVEVGNTGSGPVVGLLSENSWDLMMCFFALIRMGYTVLLIAPQCDAPAVRHLLVETSATLLIASQRYFDLGTASSGPAPCDCRILPNSEAADVAFQHNWWPTPKFITSSSISHIHHTSGTTSGLPKPIPQPHAVSTVHLPCLPPNPMVATFTTTPLYHGGVSDLFRSFMSKSLIWLYPGNLPVTADNIVKLIETANSATKVPVKLFTGVPWVQRECSESPSALEVLRKMDMVGFGGASMPEDVGYKLVRNGVKLVSRFGSTEMGFLMSSYRDFARDTAYDYLRIPHDEDRLMFERQSDGDYELVVRKDWPFMAKHNRPDGSWATSDLFVPNPNAPKTCFKYLTRNDSTIVLMNGKKFNPMVVEDNLRALTSVEEAIVFGQNKEYPGVFVFLSKKEILGGTKSAMTEIMNKMNEINKELPNYAKIARELVLVFSSHSGWPKNSKGMPLRGMAEKKYATVIETARQKYEKGIQNSQDATRISIEDPILLQERLSKIVSTTMGRNIDETEDFFSAGVDSATATTIRRKILGEVKVKSPLPMNVVFEQRNIAGLVDFLTSDRHTEEKHEAELKEMRRLVDQINISRRSTPPLEAQVVVLTGATGALGAHILSTLIKSGVRTIYCLVRRIGNVSSETRVIRSLKARKLDTWDSKVVKVQALHADFHIDYLGMNMDVYEFITKQATTIIHCAWPVNFLVPFGSFDHSIHGVENLLRLANSERRKRFIFCSSTASVIQTKGTIREELSNNPKDANPLGYSRSKWVAENIVKQMGGDVIRLGQLSGDTQAGIWNSDEGWPLILKTVGIVGSLPVLNERIEWLPVDIAARAVVNIAMSPQGIHGSGVWHVLNKCPVMWSDVLDAMEMYCGKFNRVEPKEWLRQLEEEEKKGAAIKLLSFWKDTYGSKTEAEETPESPDFEVMNTSKVYPGFEKGFSLGPDYLSRVFASLGVQRREPMLPN</sequence>
<dbReference type="Gene3D" id="1.10.1200.10">
    <property type="entry name" value="ACP-like"/>
    <property type="match status" value="1"/>
</dbReference>
<dbReference type="InterPro" id="IPR042099">
    <property type="entry name" value="ANL_N_sf"/>
</dbReference>
<dbReference type="STRING" id="1076935.U4LCK9"/>
<dbReference type="SUPFAM" id="SSF51735">
    <property type="entry name" value="NAD(P)-binding Rossmann-fold domains"/>
    <property type="match status" value="1"/>
</dbReference>
<organism evidence="4 5">
    <name type="scientific">Pyronema omphalodes (strain CBS 100304)</name>
    <name type="common">Pyronema confluens</name>
    <dbReference type="NCBI Taxonomy" id="1076935"/>
    <lineage>
        <taxon>Eukaryota</taxon>
        <taxon>Fungi</taxon>
        <taxon>Dikarya</taxon>
        <taxon>Ascomycota</taxon>
        <taxon>Pezizomycotina</taxon>
        <taxon>Pezizomycetes</taxon>
        <taxon>Pezizales</taxon>
        <taxon>Pyronemataceae</taxon>
        <taxon>Pyronema</taxon>
    </lineage>
</organism>
<evidence type="ECO:0000313" key="4">
    <source>
        <dbReference type="EMBL" id="CCX16641.1"/>
    </source>
</evidence>
<dbReference type="EMBL" id="HF936492">
    <property type="protein sequence ID" value="CCX16641.1"/>
    <property type="molecule type" value="Genomic_DNA"/>
</dbReference>
<name>U4LCK9_PYROM</name>
<dbReference type="InterPro" id="IPR051414">
    <property type="entry name" value="Adenylate-forming_Reductase"/>
</dbReference>
<dbReference type="eggNOG" id="KOG1178">
    <property type="taxonomic scope" value="Eukaryota"/>
</dbReference>
<dbReference type="OrthoDB" id="429813at2759"/>
<reference evidence="4 5" key="1">
    <citation type="journal article" date="2013" name="PLoS Genet.">
        <title>The genome and development-dependent transcriptomes of Pyronema confluens: a window into fungal evolution.</title>
        <authorList>
            <person name="Traeger S."/>
            <person name="Altegoer F."/>
            <person name="Freitag M."/>
            <person name="Gabaldon T."/>
            <person name="Kempken F."/>
            <person name="Kumar A."/>
            <person name="Marcet-Houben M."/>
            <person name="Poggeler S."/>
            <person name="Stajich J.E."/>
            <person name="Nowrousian M."/>
        </authorList>
    </citation>
    <scope>NUCLEOTIDE SEQUENCE [LARGE SCALE GENOMIC DNA]</scope>
    <source>
        <strain evidence="5">CBS 100304</strain>
        <tissue evidence="4">Vegetative mycelium</tissue>
    </source>
</reference>
<dbReference type="InterPro" id="IPR020806">
    <property type="entry name" value="PKS_PP-bd"/>
</dbReference>
<feature type="domain" description="Polyketide synthase-like phosphopantetheine-binding" evidence="3">
    <location>
        <begin position="574"/>
        <end position="644"/>
    </location>
</feature>
<dbReference type="InterPro" id="IPR036736">
    <property type="entry name" value="ACP-like_sf"/>
</dbReference>
<dbReference type="PANTHER" id="PTHR43439:SF2">
    <property type="entry name" value="ENZYME, PUTATIVE (JCVI)-RELATED"/>
    <property type="match status" value="1"/>
</dbReference>
<dbReference type="Pfam" id="PF23562">
    <property type="entry name" value="AMP-binding_C_3"/>
    <property type="match status" value="1"/>
</dbReference>
<evidence type="ECO:0000256" key="1">
    <source>
        <dbReference type="ARBA" id="ARBA00022450"/>
    </source>
</evidence>
<dbReference type="SUPFAM" id="SSF56801">
    <property type="entry name" value="Acetyl-CoA synthetase-like"/>
    <property type="match status" value="1"/>
</dbReference>
<evidence type="ECO:0000256" key="2">
    <source>
        <dbReference type="ARBA" id="ARBA00022553"/>
    </source>
</evidence>
<dbReference type="InterPro" id="IPR009081">
    <property type="entry name" value="PP-bd_ACP"/>
</dbReference>
<dbReference type="PANTHER" id="PTHR43439">
    <property type="entry name" value="PHENYLACETATE-COENZYME A LIGASE"/>
    <property type="match status" value="1"/>
</dbReference>
<gene>
    <name evidence="4" type="ORF">PCON_03340</name>
</gene>
<evidence type="ECO:0000259" key="3">
    <source>
        <dbReference type="SMART" id="SM00823"/>
    </source>
</evidence>
<evidence type="ECO:0000313" key="5">
    <source>
        <dbReference type="Proteomes" id="UP000018144"/>
    </source>
</evidence>
<keyword evidence="2" id="KW-0597">Phosphoprotein</keyword>
<dbReference type="Gene3D" id="3.40.50.12780">
    <property type="entry name" value="N-terminal domain of ligase-like"/>
    <property type="match status" value="1"/>
</dbReference>
<dbReference type="AlphaFoldDB" id="U4LCK9"/>
<dbReference type="Pfam" id="PF07993">
    <property type="entry name" value="NAD_binding_4"/>
    <property type="match status" value="1"/>
</dbReference>
<keyword evidence="5" id="KW-1185">Reference proteome</keyword>
<dbReference type="Pfam" id="PF00501">
    <property type="entry name" value="AMP-binding"/>
    <property type="match status" value="1"/>
</dbReference>
<dbReference type="InterPro" id="IPR036291">
    <property type="entry name" value="NAD(P)-bd_dom_sf"/>
</dbReference>
<dbReference type="Proteomes" id="UP000018144">
    <property type="component" value="Unassembled WGS sequence"/>
</dbReference>
<proteinExistence type="predicted"/>
<dbReference type="InterPro" id="IPR013120">
    <property type="entry name" value="FAR_NAD-bd"/>
</dbReference>
<dbReference type="Pfam" id="PF00550">
    <property type="entry name" value="PP-binding"/>
    <property type="match status" value="1"/>
</dbReference>
<dbReference type="SUPFAM" id="SSF47336">
    <property type="entry name" value="ACP-like"/>
    <property type="match status" value="1"/>
</dbReference>
<accession>U4LCK9</accession>
<dbReference type="GO" id="GO:0031177">
    <property type="term" value="F:phosphopantetheine binding"/>
    <property type="evidence" value="ECO:0007669"/>
    <property type="project" value="InterPro"/>
</dbReference>
<dbReference type="Gene3D" id="3.40.50.720">
    <property type="entry name" value="NAD(P)-binding Rossmann-like Domain"/>
    <property type="match status" value="1"/>
</dbReference>
<keyword evidence="1" id="KW-0596">Phosphopantetheine</keyword>
<dbReference type="InterPro" id="IPR000873">
    <property type="entry name" value="AMP-dep_synth/lig_dom"/>
</dbReference>